<name>A0A8S5L3S2_9VIRU</name>
<dbReference type="RefSeq" id="YP_010771631.1">
    <property type="nucleotide sequence ID" value="NC_074611.1"/>
</dbReference>
<reference evidence="1" key="1">
    <citation type="submission" date="2020-09" db="EMBL/GenBank/DDBJ databases">
        <title>Leviviricetes taxonomy.</title>
        <authorList>
            <person name="Stockdale S.R."/>
            <person name="Callanan J."/>
            <person name="Adriaenssens E.M."/>
            <person name="Kuhn J.H."/>
            <person name="Rumnieks J."/>
            <person name="Shkoporov A."/>
            <person name="Draper L.A."/>
            <person name="Ross P."/>
            <person name="Hill C."/>
        </authorList>
    </citation>
    <scope>NUCLEOTIDE SEQUENCE</scope>
</reference>
<dbReference type="GeneID" id="80401339"/>
<sequence length="57" mass="6415">MPSCLVIAGRHREMIQLPDPLKNEILLLNIVVHQGNLVVDVAMITPRALECPERTQQ</sequence>
<evidence type="ECO:0000313" key="2">
    <source>
        <dbReference type="Proteomes" id="UP000677593"/>
    </source>
</evidence>
<keyword evidence="2" id="KW-1185">Reference proteome</keyword>
<accession>A0A8S5L3S2</accession>
<proteinExistence type="predicted"/>
<evidence type="ECO:0000313" key="1">
    <source>
        <dbReference type="EMBL" id="DAD51818.1"/>
    </source>
</evidence>
<gene>
    <name evidence="1" type="primary">Gerhypos.3_5_3</name>
</gene>
<dbReference type="KEGG" id="vg:80401339"/>
<organism evidence="1 2">
    <name type="scientific">ssRNA phage Gerhypos.3_5</name>
    <dbReference type="NCBI Taxonomy" id="2786304"/>
    <lineage>
        <taxon>Viruses</taxon>
        <taxon>Riboviria</taxon>
        <taxon>Orthornavirae</taxon>
        <taxon>Lenarviricota</taxon>
        <taxon>Leviviricetes</taxon>
        <taxon>Timlovirales</taxon>
        <taxon>Steitzviridae</taxon>
        <taxon>Hodnevirus</taxon>
        <taxon>Hodnevirus neogeocola</taxon>
        <taxon>Gredihovirus geocola</taxon>
    </lineage>
</organism>
<protein>
    <submittedName>
        <fullName evidence="1">Uncharacterized protein</fullName>
    </submittedName>
</protein>
<dbReference type="Proteomes" id="UP000677593">
    <property type="component" value="Segment"/>
</dbReference>
<dbReference type="EMBL" id="BK013928">
    <property type="protein sequence ID" value="DAD51818.1"/>
    <property type="molecule type" value="Genomic_RNA"/>
</dbReference>